<dbReference type="Proteomes" id="UP000266188">
    <property type="component" value="Unassembled WGS sequence"/>
</dbReference>
<organism evidence="2 3">
    <name type="scientific">Aspergillus sclerotialis</name>
    <dbReference type="NCBI Taxonomy" id="2070753"/>
    <lineage>
        <taxon>Eukaryota</taxon>
        <taxon>Fungi</taxon>
        <taxon>Dikarya</taxon>
        <taxon>Ascomycota</taxon>
        <taxon>Pezizomycotina</taxon>
        <taxon>Eurotiomycetes</taxon>
        <taxon>Eurotiomycetidae</taxon>
        <taxon>Eurotiales</taxon>
        <taxon>Aspergillaceae</taxon>
        <taxon>Aspergillus</taxon>
        <taxon>Aspergillus subgen. Polypaecilum</taxon>
    </lineage>
</organism>
<reference evidence="3" key="1">
    <citation type="submission" date="2017-02" db="EMBL/GenBank/DDBJ databases">
        <authorList>
            <person name="Tafer H."/>
            <person name="Lopandic K."/>
        </authorList>
    </citation>
    <scope>NUCLEOTIDE SEQUENCE [LARGE SCALE GENOMIC DNA]</scope>
    <source>
        <strain evidence="3">CBS 366.77</strain>
    </source>
</reference>
<comment type="caution">
    <text evidence="2">The sequence shown here is derived from an EMBL/GenBank/DDBJ whole genome shotgun (WGS) entry which is preliminary data.</text>
</comment>
<keyword evidence="3" id="KW-1185">Reference proteome</keyword>
<evidence type="ECO:0000313" key="3">
    <source>
        <dbReference type="Proteomes" id="UP000266188"/>
    </source>
</evidence>
<evidence type="ECO:0000256" key="1">
    <source>
        <dbReference type="SAM" id="MobiDB-lite"/>
    </source>
</evidence>
<accession>A0A3A2ZFH7</accession>
<sequence>MPIAMADIQADQDTSSDVRNNDDDIWEELIAHLEACRAALGSLKEAMFAIMSLAEEMERVSACTESRLDNMDSIVTAHSFVENHSDHENVSTDTIQD</sequence>
<gene>
    <name evidence="2" type="ORF">PHISCL_05920</name>
</gene>
<feature type="region of interest" description="Disordered" evidence="1">
    <location>
        <begin position="1"/>
        <end position="20"/>
    </location>
</feature>
<name>A0A3A2ZFH7_9EURO</name>
<dbReference type="AlphaFoldDB" id="A0A3A2ZFH7"/>
<protein>
    <submittedName>
        <fullName evidence="2">Uncharacterized protein</fullName>
    </submittedName>
</protein>
<proteinExistence type="predicted"/>
<evidence type="ECO:0000313" key="2">
    <source>
        <dbReference type="EMBL" id="RJE21736.1"/>
    </source>
</evidence>
<dbReference type="EMBL" id="MVGC01000208">
    <property type="protein sequence ID" value="RJE21736.1"/>
    <property type="molecule type" value="Genomic_DNA"/>
</dbReference>